<comment type="caution">
    <text evidence="3">The sequence shown here is derived from an EMBL/GenBank/DDBJ whole genome shotgun (WGS) entry which is preliminary data.</text>
</comment>
<evidence type="ECO:0000313" key="4">
    <source>
        <dbReference type="Proteomes" id="UP000027178"/>
    </source>
</evidence>
<dbReference type="OrthoDB" id="4196334at2"/>
<dbReference type="AlphaFoldDB" id="A0A066ZA08"/>
<evidence type="ECO:0008006" key="5">
    <source>
        <dbReference type="Google" id="ProtNLM"/>
    </source>
</evidence>
<proteinExistence type="predicted"/>
<dbReference type="HOGENOM" id="CLU_1060811_0_0_11"/>
<gene>
    <name evidence="3" type="ORF">KCH_12160</name>
</gene>
<feature type="chain" id="PRO_5039113561" description="Lipoprotein" evidence="2">
    <location>
        <begin position="23"/>
        <end position="264"/>
    </location>
</feature>
<reference evidence="3 4" key="1">
    <citation type="submission" date="2014-05" db="EMBL/GenBank/DDBJ databases">
        <title>Draft Genome Sequence of Kitasatospora cheerisanensis KCTC 2395.</title>
        <authorList>
            <person name="Nam D.H."/>
        </authorList>
    </citation>
    <scope>NUCLEOTIDE SEQUENCE [LARGE SCALE GENOMIC DNA]</scope>
    <source>
        <strain evidence="3 4">KCTC 2395</strain>
    </source>
</reference>
<sequence length="264" mass="25638">MRPLRLAAAAVACLSAVAVLTACDPEGADGGSAAKTSAAPPAASGAPSSGGGASAPAPAPSATGGGGKGSAVPAAAWIAPQQVPLNAALHWTAPASSAKSLGAKGRFLIEQLCHGTRSADWTDTVPGVDTASLGGADGDWKADQSIVSFGDASKSSAAAQSAFGLLGAVKDEVRACAATASGAKAEITGDDSEFLVATVTLPQPDGGTVQVHEYLTTSGGALVELTLHARLAKGGHPKTAWSAPADGAVLSALAKPVCTAYKDC</sequence>
<keyword evidence="4" id="KW-1185">Reference proteome</keyword>
<feature type="compositionally biased region" description="Low complexity" evidence="1">
    <location>
        <begin position="31"/>
        <end position="47"/>
    </location>
</feature>
<evidence type="ECO:0000256" key="2">
    <source>
        <dbReference type="SAM" id="SignalP"/>
    </source>
</evidence>
<dbReference type="eggNOG" id="ENOG502ZWXS">
    <property type="taxonomic scope" value="Bacteria"/>
</dbReference>
<dbReference type="PATRIC" id="fig|1348663.4.peg.1161"/>
<dbReference type="Proteomes" id="UP000027178">
    <property type="component" value="Unassembled WGS sequence"/>
</dbReference>
<protein>
    <recommendedName>
        <fullName evidence="5">Lipoprotein</fullName>
    </recommendedName>
</protein>
<evidence type="ECO:0000313" key="3">
    <source>
        <dbReference type="EMBL" id="KDN87131.1"/>
    </source>
</evidence>
<dbReference type="EMBL" id="JNBY01000050">
    <property type="protein sequence ID" value="KDN87131.1"/>
    <property type="molecule type" value="Genomic_DNA"/>
</dbReference>
<organism evidence="3 4">
    <name type="scientific">Kitasatospora cheerisanensis KCTC 2395</name>
    <dbReference type="NCBI Taxonomy" id="1348663"/>
    <lineage>
        <taxon>Bacteria</taxon>
        <taxon>Bacillati</taxon>
        <taxon>Actinomycetota</taxon>
        <taxon>Actinomycetes</taxon>
        <taxon>Kitasatosporales</taxon>
        <taxon>Streptomycetaceae</taxon>
        <taxon>Kitasatospora</taxon>
    </lineage>
</organism>
<dbReference type="PROSITE" id="PS51257">
    <property type="entry name" value="PROKAR_LIPOPROTEIN"/>
    <property type="match status" value="1"/>
</dbReference>
<dbReference type="RefSeq" id="WP_035859694.1">
    <property type="nucleotide sequence ID" value="NZ_KK853997.1"/>
</dbReference>
<keyword evidence="2" id="KW-0732">Signal</keyword>
<name>A0A066ZA08_9ACTN</name>
<accession>A0A066ZA08</accession>
<feature type="signal peptide" evidence="2">
    <location>
        <begin position="1"/>
        <end position="22"/>
    </location>
</feature>
<evidence type="ECO:0000256" key="1">
    <source>
        <dbReference type="SAM" id="MobiDB-lite"/>
    </source>
</evidence>
<feature type="region of interest" description="Disordered" evidence="1">
    <location>
        <begin position="29"/>
        <end position="71"/>
    </location>
</feature>